<dbReference type="Gene3D" id="3.30.70.1320">
    <property type="entry name" value="Multidrug efflux transporter AcrB pore domain like"/>
    <property type="match status" value="1"/>
</dbReference>
<evidence type="ECO:0000256" key="1">
    <source>
        <dbReference type="ARBA" id="ARBA00004651"/>
    </source>
</evidence>
<dbReference type="KEGG" id="pphe:PP2015_4000"/>
<dbReference type="SUPFAM" id="SSF82714">
    <property type="entry name" value="Multidrug efflux transporter AcrB TolC docking domain, DN and DC subdomains"/>
    <property type="match status" value="2"/>
</dbReference>
<evidence type="ECO:0000256" key="3">
    <source>
        <dbReference type="ARBA" id="ARBA00022448"/>
    </source>
</evidence>
<keyword evidence="7 8" id="KW-0472">Membrane</keyword>
<feature type="transmembrane region" description="Helical" evidence="8">
    <location>
        <begin position="447"/>
        <end position="467"/>
    </location>
</feature>
<feature type="transmembrane region" description="Helical" evidence="8">
    <location>
        <begin position="350"/>
        <end position="374"/>
    </location>
</feature>
<sequence length="1041" mass="113094">MIDFIVSFAVKRRWLVIAATLLVAAFGVYNMTRLSIDAVPDITNVQVQINTKATGFTPLETEQRITYLIENAMAGLPNLETTRSLSRYGLSQVTVIFNEGTDIYWARQQIGERLQSVRSELPNNIEPSMGPIASGLGEIFTYIVRAQESAKKPDGSAYGAEDLRTLQDWVIKPQLMKVKGITEINSIGGFEKQYQVAPEPSKLLAYKLTITDVVNALEQNNANRGAGYIERNGMQYLVRSPGQLKTLTDIEQLVVARRDAPVRIKDIGKVSYGKELRTGAASYGGEEAVLGTAMMLMGENSRVVAKAVADKLQAIQSSLPKGVIVEAVYDRTTLVDKTIATIEKNLFEGAVLVIVILFLLLGNITGALITALVIPLSMLFAMTGMVSNRVSGNLMSLGAIDFGLIVDGAVIVVENALRRLGLAQHQHGRLLTLQERLDVVYHSTKEVFNPAAFGMLIIMLVYLPLFALEGVEGKMFQPMAFTVIAALIGALIFSITFVPAAIAIFVKGKIEEKENRVMRSAKAIYQPLLAFSLKHSVALVAVAFTFVGIVAWQAQKLGAEFLPKLDEGDIAMHALRITGTGLEQSVEMQLTLENTIKTLPEVAHVFSKIGTPDVATDPMPPNVADTFMILKPKSEWPNPDESKADVLTRLRAKVADMPGNNYEFTQPIEMRFNELIAGVRADVALRIYGDDLSVLKQYGEKATVLLKNVKGATDVRLEQMAGLPTLSVEPQRDHLALLGLTVSDIQDMLAAAVGGVETGLIYEGDKRFKLLVRLDKQWSQDLEALKSLPVALPVSQNPDLAFVPLGEVANIVLTTGPNQINRESGKRNVIVTANVDERDLASFISETKTLMNGELNLPAGYWLDYGGTFEQLESASQRLSIVVPLTLLLILGLLYSAFNSIRDALVIFSGVPLALTGGVLALVLRDMPFSISAAVGFIALSGVAVLNGVVMLSFIKQLRGQGLELYQAIEQGALQRLRPVMMTALVASLGFLPMALNVGTGAEVQRPLATVVVGGIITSTLLTLVVLPALYKLVQRKTNRP</sequence>
<evidence type="ECO:0000256" key="2">
    <source>
        <dbReference type="ARBA" id="ARBA00010942"/>
    </source>
</evidence>
<dbReference type="PANTHER" id="PTHR32063">
    <property type="match status" value="1"/>
</dbReference>
<feature type="transmembrane region" description="Helical" evidence="8">
    <location>
        <begin position="1008"/>
        <end position="1031"/>
    </location>
</feature>
<proteinExistence type="inferred from homology"/>
<feature type="transmembrane region" description="Helical" evidence="8">
    <location>
        <begin position="905"/>
        <end position="924"/>
    </location>
</feature>
<dbReference type="RefSeq" id="WP_058032320.1">
    <property type="nucleotide sequence ID" value="NZ_CP013188.1"/>
</dbReference>
<dbReference type="Gene3D" id="3.30.70.1440">
    <property type="entry name" value="Multidrug efflux transporter AcrB pore domain"/>
    <property type="match status" value="1"/>
</dbReference>
<dbReference type="InterPro" id="IPR027463">
    <property type="entry name" value="AcrB_DN_DC_subdom"/>
</dbReference>
<evidence type="ECO:0000313" key="10">
    <source>
        <dbReference type="Proteomes" id="UP000061457"/>
    </source>
</evidence>
<accession>A0A0S2K8W4</accession>
<dbReference type="EMBL" id="CP013188">
    <property type="protein sequence ID" value="ALO44468.1"/>
    <property type="molecule type" value="Genomic_DNA"/>
</dbReference>
<evidence type="ECO:0000256" key="7">
    <source>
        <dbReference type="ARBA" id="ARBA00023136"/>
    </source>
</evidence>
<evidence type="ECO:0000256" key="5">
    <source>
        <dbReference type="ARBA" id="ARBA00022692"/>
    </source>
</evidence>
<dbReference type="AlphaFoldDB" id="A0A0S2K8W4"/>
<organism evidence="9 10">
    <name type="scientific">Pseudoalteromonas phenolica</name>
    <dbReference type="NCBI Taxonomy" id="161398"/>
    <lineage>
        <taxon>Bacteria</taxon>
        <taxon>Pseudomonadati</taxon>
        <taxon>Pseudomonadota</taxon>
        <taxon>Gammaproteobacteria</taxon>
        <taxon>Alteromonadales</taxon>
        <taxon>Pseudoalteromonadaceae</taxon>
        <taxon>Pseudoalteromonas</taxon>
    </lineage>
</organism>
<feature type="transmembrane region" description="Helical" evidence="8">
    <location>
        <begin position="976"/>
        <end position="996"/>
    </location>
</feature>
<dbReference type="InterPro" id="IPR001036">
    <property type="entry name" value="Acrflvin-R"/>
</dbReference>
<feature type="transmembrane region" description="Helical" evidence="8">
    <location>
        <begin position="394"/>
        <end position="413"/>
    </location>
</feature>
<evidence type="ECO:0000256" key="4">
    <source>
        <dbReference type="ARBA" id="ARBA00022475"/>
    </source>
</evidence>
<feature type="transmembrane region" description="Helical" evidence="8">
    <location>
        <begin position="879"/>
        <end position="898"/>
    </location>
</feature>
<keyword evidence="6 8" id="KW-1133">Transmembrane helix</keyword>
<dbReference type="Proteomes" id="UP000061457">
    <property type="component" value="Chromosome II"/>
</dbReference>
<feature type="transmembrane region" description="Helical" evidence="8">
    <location>
        <begin position="479"/>
        <end position="506"/>
    </location>
</feature>
<dbReference type="Gene3D" id="3.30.2090.10">
    <property type="entry name" value="Multidrug efflux transporter AcrB TolC docking domain, DN and DC subdomains"/>
    <property type="match status" value="2"/>
</dbReference>
<keyword evidence="3" id="KW-0813">Transport</keyword>
<feature type="transmembrane region" description="Helical" evidence="8">
    <location>
        <begin position="527"/>
        <end position="552"/>
    </location>
</feature>
<dbReference type="InterPro" id="IPR004763">
    <property type="entry name" value="CusA-like"/>
</dbReference>
<dbReference type="GO" id="GO:0008324">
    <property type="term" value="F:monoatomic cation transmembrane transporter activity"/>
    <property type="evidence" value="ECO:0007669"/>
    <property type="project" value="InterPro"/>
</dbReference>
<dbReference type="PATRIC" id="fig|161398.10.peg.4099"/>
<dbReference type="OrthoDB" id="9758757at2"/>
<dbReference type="PRINTS" id="PR00702">
    <property type="entry name" value="ACRIFLAVINRP"/>
</dbReference>
<dbReference type="SUPFAM" id="SSF82693">
    <property type="entry name" value="Multidrug efflux transporter AcrB pore domain, PN1, PN2, PC1 and PC2 subdomains"/>
    <property type="match status" value="3"/>
</dbReference>
<gene>
    <name evidence="9" type="ORF">PP2015_4000</name>
</gene>
<dbReference type="GO" id="GO:0005886">
    <property type="term" value="C:plasma membrane"/>
    <property type="evidence" value="ECO:0007669"/>
    <property type="project" value="UniProtKB-SubCell"/>
</dbReference>
<keyword evidence="4" id="KW-1003">Cell membrane</keyword>
<evidence type="ECO:0000256" key="6">
    <source>
        <dbReference type="ARBA" id="ARBA00022989"/>
    </source>
</evidence>
<dbReference type="Gene3D" id="1.20.1640.10">
    <property type="entry name" value="Multidrug efflux transporter AcrB transmembrane domain"/>
    <property type="match status" value="2"/>
</dbReference>
<evidence type="ECO:0000313" key="9">
    <source>
        <dbReference type="EMBL" id="ALO44468.1"/>
    </source>
</evidence>
<dbReference type="NCBIfam" id="TIGR00914">
    <property type="entry name" value="2A0601"/>
    <property type="match status" value="1"/>
</dbReference>
<dbReference type="PANTHER" id="PTHR32063:SF24">
    <property type="entry name" value="CATION EFFLUX SYSTEM (ACRB_ACRD_ACRF FAMILY)"/>
    <property type="match status" value="1"/>
</dbReference>
<dbReference type="Gene3D" id="3.30.70.1430">
    <property type="entry name" value="Multidrug efflux transporter AcrB pore domain"/>
    <property type="match status" value="2"/>
</dbReference>
<dbReference type="STRING" id="161398.PP2015_4000"/>
<comment type="subcellular location">
    <subcellularLocation>
        <location evidence="1">Cell membrane</location>
        <topology evidence="1">Multi-pass membrane protein</topology>
    </subcellularLocation>
</comment>
<keyword evidence="5 8" id="KW-0812">Transmembrane</keyword>
<reference evidence="9 10" key="1">
    <citation type="submission" date="2015-11" db="EMBL/GenBank/DDBJ databases">
        <authorList>
            <person name="Zhang Y."/>
            <person name="Guo Z."/>
        </authorList>
    </citation>
    <scope>NUCLEOTIDE SEQUENCE [LARGE SCALE GENOMIC DNA]</scope>
    <source>
        <strain evidence="9 10">KCTC 12086</strain>
    </source>
</reference>
<evidence type="ECO:0000256" key="8">
    <source>
        <dbReference type="SAM" id="Phobius"/>
    </source>
</evidence>
<comment type="similarity">
    <text evidence="2">Belongs to the resistance-nodulation-cell division (RND) (TC 2.A.6) family.</text>
</comment>
<feature type="transmembrane region" description="Helical" evidence="8">
    <location>
        <begin position="12"/>
        <end position="29"/>
    </location>
</feature>
<keyword evidence="10" id="KW-1185">Reference proteome</keyword>
<dbReference type="Pfam" id="PF00873">
    <property type="entry name" value="ACR_tran"/>
    <property type="match status" value="1"/>
</dbReference>
<name>A0A0S2K8W4_9GAMM</name>
<dbReference type="SUPFAM" id="SSF82866">
    <property type="entry name" value="Multidrug efflux transporter AcrB transmembrane domain"/>
    <property type="match status" value="2"/>
</dbReference>
<feature type="transmembrane region" description="Helical" evidence="8">
    <location>
        <begin position="930"/>
        <end position="955"/>
    </location>
</feature>
<protein>
    <submittedName>
        <fullName evidence="9">Cobalt-zinc-cadmium resistance protein czcA</fullName>
    </submittedName>
</protein>
<dbReference type="GO" id="GO:0042910">
    <property type="term" value="F:xenobiotic transmembrane transporter activity"/>
    <property type="evidence" value="ECO:0007669"/>
    <property type="project" value="TreeGrafter"/>
</dbReference>